<evidence type="ECO:0000256" key="5">
    <source>
        <dbReference type="SAM" id="MobiDB-lite"/>
    </source>
</evidence>
<dbReference type="PROSITE" id="PS50905">
    <property type="entry name" value="FERRITIN_LIKE"/>
    <property type="match status" value="1"/>
</dbReference>
<accession>A0A818DTA2</accession>
<sequence length="629" mass="73247">MSLPTHLTSNASQLPFFCSSNSLLFYLDDPSTFSQVLTLYNPYDFVVRYKVLCTAPKKYSVAEPQGEIRAQHSVDTIVRLLDTSASSANQNVVHKIRVQFFDRRKSQDLIGKRDVTCSILSYKPLEQSFDDEPNMAGGTSRRTRPNTITNPTPPIIQQETRDPLVVFILTILGAICAFVLVLPTIPDSDNSFNARIPSYLHMTTNSKVIASYILGLLTVQHFSQLLYVLDGRFSQLHTLIVDLINNVLSTDLIENKEKILNLKCFVLSCAWEVTRYEECLLPLIYRMSNIEKLGLYLTIYVNDKFIDGNDLKKNVINRLPQLNLFTFDIRSLMFINNQINLPSKKDIEESFRDFQYTKIISYVDYFREKKTGQCHVFSYPSEMPYYQKITNNFPDGLYRYVRFISLYDEYPFEHEFFIKISQSIPFMERLSLINHQSQIHKQSYKLINHNFNSTIAKYNYLITLDIEEVHDDYIEEFLFNTKTYFHNNIVISINYKSLERVTHVAFKGHHEYFEKMAKEEFEHANKFMEYQNKRGGTVVLLDIKKPTQQSWASPLEAHQTGLQLEKDVYQALLELHAMASKHADPHLTDYLEGEFLDEQVKSIKEYVEYITNLQRVGTGLGEYIFDKDL</sequence>
<dbReference type="Proteomes" id="UP000663825">
    <property type="component" value="Unassembled WGS sequence"/>
</dbReference>
<evidence type="ECO:0000313" key="8">
    <source>
        <dbReference type="EMBL" id="CAF3452832.1"/>
    </source>
</evidence>
<dbReference type="EMBL" id="CAJNXB010005862">
    <property type="protein sequence ID" value="CAF3452832.1"/>
    <property type="molecule type" value="Genomic_DNA"/>
</dbReference>
<dbReference type="GO" id="GO:0016020">
    <property type="term" value="C:membrane"/>
    <property type="evidence" value="ECO:0007669"/>
    <property type="project" value="UniProtKB-SubCell"/>
</dbReference>
<dbReference type="InterPro" id="IPR039283">
    <property type="entry name" value="MOSPD1/3"/>
</dbReference>
<dbReference type="InterPro" id="IPR012347">
    <property type="entry name" value="Ferritin-like"/>
</dbReference>
<dbReference type="AlphaFoldDB" id="A0A818DTA2"/>
<dbReference type="PANTHER" id="PTHR34441:SF1">
    <property type="entry name" value="MOTILE SPERM DOMAIN-CONTAINING 1"/>
    <property type="match status" value="1"/>
</dbReference>
<evidence type="ECO:0000256" key="3">
    <source>
        <dbReference type="ARBA" id="ARBA00022989"/>
    </source>
</evidence>
<dbReference type="CDD" id="cd01056">
    <property type="entry name" value="Euk_Ferritin"/>
    <property type="match status" value="1"/>
</dbReference>
<comment type="caution">
    <text evidence="8">The sequence shown here is derived from an EMBL/GenBank/DDBJ whole genome shotgun (WGS) entry which is preliminary data.</text>
</comment>
<dbReference type="InterPro" id="IPR008962">
    <property type="entry name" value="PapD-like_sf"/>
</dbReference>
<dbReference type="GO" id="GO:0005737">
    <property type="term" value="C:cytoplasm"/>
    <property type="evidence" value="ECO:0007669"/>
    <property type="project" value="TreeGrafter"/>
</dbReference>
<dbReference type="GO" id="GO:0008199">
    <property type="term" value="F:ferric iron binding"/>
    <property type="evidence" value="ECO:0007669"/>
    <property type="project" value="InterPro"/>
</dbReference>
<keyword evidence="3 6" id="KW-1133">Transmembrane helix</keyword>
<dbReference type="InterPro" id="IPR000535">
    <property type="entry name" value="MSP_dom"/>
</dbReference>
<evidence type="ECO:0000256" key="6">
    <source>
        <dbReference type="SAM" id="Phobius"/>
    </source>
</evidence>
<name>A0A818DTA2_9BILA</name>
<evidence type="ECO:0000256" key="2">
    <source>
        <dbReference type="ARBA" id="ARBA00022692"/>
    </source>
</evidence>
<dbReference type="InterPro" id="IPR013783">
    <property type="entry name" value="Ig-like_fold"/>
</dbReference>
<dbReference type="SUPFAM" id="SSF49354">
    <property type="entry name" value="PapD-like"/>
    <property type="match status" value="1"/>
</dbReference>
<dbReference type="InterPro" id="IPR009040">
    <property type="entry name" value="Ferritin-like_diiron"/>
</dbReference>
<feature type="transmembrane region" description="Helical" evidence="6">
    <location>
        <begin position="164"/>
        <end position="185"/>
    </location>
</feature>
<keyword evidence="4 6" id="KW-0472">Membrane</keyword>
<dbReference type="Gene3D" id="1.20.1260.10">
    <property type="match status" value="1"/>
</dbReference>
<proteinExistence type="predicted"/>
<dbReference type="PANTHER" id="PTHR34441">
    <property type="entry name" value="MOTILE SPERM DOMAIN-CONTAINING PROTEIN 1"/>
    <property type="match status" value="1"/>
</dbReference>
<dbReference type="Gene3D" id="2.60.40.10">
    <property type="entry name" value="Immunoglobulins"/>
    <property type="match status" value="1"/>
</dbReference>
<evidence type="ECO:0000259" key="7">
    <source>
        <dbReference type="PROSITE" id="PS50905"/>
    </source>
</evidence>
<organism evidence="8 9">
    <name type="scientific">Rotaria socialis</name>
    <dbReference type="NCBI Taxonomy" id="392032"/>
    <lineage>
        <taxon>Eukaryota</taxon>
        <taxon>Metazoa</taxon>
        <taxon>Spiralia</taxon>
        <taxon>Gnathifera</taxon>
        <taxon>Rotifera</taxon>
        <taxon>Eurotatoria</taxon>
        <taxon>Bdelloidea</taxon>
        <taxon>Philodinida</taxon>
        <taxon>Philodinidae</taxon>
        <taxon>Rotaria</taxon>
    </lineage>
</organism>
<dbReference type="Pfam" id="PF00210">
    <property type="entry name" value="Ferritin"/>
    <property type="match status" value="1"/>
</dbReference>
<evidence type="ECO:0000313" key="9">
    <source>
        <dbReference type="Proteomes" id="UP000663825"/>
    </source>
</evidence>
<feature type="domain" description="Ferritin-like diiron" evidence="7">
    <location>
        <begin position="467"/>
        <end position="617"/>
    </location>
</feature>
<evidence type="ECO:0000256" key="4">
    <source>
        <dbReference type="ARBA" id="ARBA00023136"/>
    </source>
</evidence>
<dbReference type="InterPro" id="IPR014034">
    <property type="entry name" value="Ferritin_CS"/>
</dbReference>
<keyword evidence="2 6" id="KW-0812">Transmembrane</keyword>
<protein>
    <recommendedName>
        <fullName evidence="7">Ferritin-like diiron domain-containing protein</fullName>
    </recommendedName>
</protein>
<dbReference type="OrthoDB" id="10022288at2759"/>
<dbReference type="InterPro" id="IPR008331">
    <property type="entry name" value="Ferritin_DPS_dom"/>
</dbReference>
<dbReference type="Pfam" id="PF00635">
    <property type="entry name" value="Motile_Sperm"/>
    <property type="match status" value="1"/>
</dbReference>
<gene>
    <name evidence="8" type="ORF">TIS948_LOCUS32060</name>
</gene>
<dbReference type="InterPro" id="IPR009078">
    <property type="entry name" value="Ferritin-like_SF"/>
</dbReference>
<reference evidence="8" key="1">
    <citation type="submission" date="2021-02" db="EMBL/GenBank/DDBJ databases">
        <authorList>
            <person name="Nowell W R."/>
        </authorList>
    </citation>
    <scope>NUCLEOTIDE SEQUENCE</scope>
</reference>
<feature type="region of interest" description="Disordered" evidence="5">
    <location>
        <begin position="131"/>
        <end position="156"/>
    </location>
</feature>
<comment type="subcellular location">
    <subcellularLocation>
        <location evidence="1">Membrane</location>
        <topology evidence="1">Multi-pass membrane protein</topology>
    </subcellularLocation>
</comment>
<dbReference type="PROSITE" id="PS00204">
    <property type="entry name" value="FERRITIN_2"/>
    <property type="match status" value="1"/>
</dbReference>
<dbReference type="SUPFAM" id="SSF47240">
    <property type="entry name" value="Ferritin-like"/>
    <property type="match status" value="1"/>
</dbReference>
<evidence type="ECO:0000256" key="1">
    <source>
        <dbReference type="ARBA" id="ARBA00004141"/>
    </source>
</evidence>